<dbReference type="PROSITE" id="PS51257">
    <property type="entry name" value="PROKAR_LIPOPROTEIN"/>
    <property type="match status" value="1"/>
</dbReference>
<dbReference type="Pfam" id="PF13407">
    <property type="entry name" value="Peripla_BP_4"/>
    <property type="match status" value="1"/>
</dbReference>
<dbReference type="GO" id="GO:0030313">
    <property type="term" value="C:cell envelope"/>
    <property type="evidence" value="ECO:0007669"/>
    <property type="project" value="UniProtKB-SubCell"/>
</dbReference>
<dbReference type="AlphaFoldDB" id="A0A1N7IML8"/>
<dbReference type="Gene3D" id="3.40.50.2300">
    <property type="match status" value="2"/>
</dbReference>
<comment type="subcellular location">
    <subcellularLocation>
        <location evidence="1">Cell envelope</location>
    </subcellularLocation>
</comment>
<gene>
    <name evidence="6" type="ORF">SAMN05421790_101106</name>
</gene>
<accession>A0A1N7IML8</accession>
<keyword evidence="7" id="KW-1185">Reference proteome</keyword>
<evidence type="ECO:0000256" key="3">
    <source>
        <dbReference type="ARBA" id="ARBA00022729"/>
    </source>
</evidence>
<sequence length="320" mass="34165">MMRWMTCILILTVLLAVLTGCSIAGDSNKKQISLIVKSVDSEYWLAVKEGAEKAAKEEGVELVFQGPPTETDINEQLTLVQNAVTRQADAIVLAASDSKALAPAAEQADKVNIPVIAIDSGVESDKIKSFIATDNVQAGEKAADTLAGMIGKKGDVAIINFVPGAATAMDREQGFKKGSNKYPDMKTITTQYSQSDKARALSITTDILTAHPNVSGFFATNNRSALGAAQAIQQKGLKGKVNLVAFDADPDEIAALKKGLIQALVVQDPYKMGYLGVKNAVAATQGKKVKKRIDTGVTVVTKGNLHRERIQKLLNPEKRD</sequence>
<dbReference type="CDD" id="cd20008">
    <property type="entry name" value="PBP1_ABC_sugar_binding-like"/>
    <property type="match status" value="1"/>
</dbReference>
<dbReference type="Proteomes" id="UP000186795">
    <property type="component" value="Unassembled WGS sequence"/>
</dbReference>
<name>A0A1N7IML8_9BACL</name>
<dbReference type="PANTHER" id="PTHR46847">
    <property type="entry name" value="D-ALLOSE-BINDING PERIPLASMIC PROTEIN-RELATED"/>
    <property type="match status" value="1"/>
</dbReference>
<dbReference type="PANTHER" id="PTHR46847:SF1">
    <property type="entry name" value="D-ALLOSE-BINDING PERIPLASMIC PROTEIN-RELATED"/>
    <property type="match status" value="1"/>
</dbReference>
<dbReference type="GO" id="GO:0030246">
    <property type="term" value="F:carbohydrate binding"/>
    <property type="evidence" value="ECO:0007669"/>
    <property type="project" value="UniProtKB-ARBA"/>
</dbReference>
<feature type="signal peptide" evidence="4">
    <location>
        <begin position="1"/>
        <end position="24"/>
    </location>
</feature>
<evidence type="ECO:0000256" key="2">
    <source>
        <dbReference type="ARBA" id="ARBA00007639"/>
    </source>
</evidence>
<evidence type="ECO:0000256" key="4">
    <source>
        <dbReference type="SAM" id="SignalP"/>
    </source>
</evidence>
<reference evidence="7" key="1">
    <citation type="submission" date="2017-01" db="EMBL/GenBank/DDBJ databases">
        <authorList>
            <person name="Varghese N."/>
            <person name="Submissions S."/>
        </authorList>
    </citation>
    <scope>NUCLEOTIDE SEQUENCE [LARGE SCALE GENOMIC DNA]</scope>
    <source>
        <strain evidence="7">DSM 45196</strain>
    </source>
</reference>
<evidence type="ECO:0000313" key="7">
    <source>
        <dbReference type="Proteomes" id="UP000186795"/>
    </source>
</evidence>
<dbReference type="InterPro" id="IPR025997">
    <property type="entry name" value="SBP_2_dom"/>
</dbReference>
<evidence type="ECO:0000259" key="5">
    <source>
        <dbReference type="Pfam" id="PF13407"/>
    </source>
</evidence>
<evidence type="ECO:0000256" key="1">
    <source>
        <dbReference type="ARBA" id="ARBA00004196"/>
    </source>
</evidence>
<organism evidence="6 7">
    <name type="scientific">Kroppenstedtia eburnea</name>
    <dbReference type="NCBI Taxonomy" id="714067"/>
    <lineage>
        <taxon>Bacteria</taxon>
        <taxon>Bacillati</taxon>
        <taxon>Bacillota</taxon>
        <taxon>Bacilli</taxon>
        <taxon>Bacillales</taxon>
        <taxon>Thermoactinomycetaceae</taxon>
        <taxon>Kroppenstedtia</taxon>
    </lineage>
</organism>
<dbReference type="EMBL" id="FTOD01000001">
    <property type="protein sequence ID" value="SIS38236.1"/>
    <property type="molecule type" value="Genomic_DNA"/>
</dbReference>
<proteinExistence type="inferred from homology"/>
<dbReference type="SUPFAM" id="SSF53822">
    <property type="entry name" value="Periplasmic binding protein-like I"/>
    <property type="match status" value="1"/>
</dbReference>
<feature type="chain" id="PRO_5009942811" evidence="4">
    <location>
        <begin position="25"/>
        <end position="320"/>
    </location>
</feature>
<protein>
    <submittedName>
        <fullName evidence="6">Monosaccharide ABC transporter substrate-binding protein, CUT2 family</fullName>
    </submittedName>
</protein>
<evidence type="ECO:0000313" key="6">
    <source>
        <dbReference type="EMBL" id="SIS38236.1"/>
    </source>
</evidence>
<feature type="domain" description="Periplasmic binding protein" evidence="5">
    <location>
        <begin position="32"/>
        <end position="288"/>
    </location>
</feature>
<keyword evidence="3 4" id="KW-0732">Signal</keyword>
<dbReference type="InterPro" id="IPR028082">
    <property type="entry name" value="Peripla_BP_I"/>
</dbReference>
<comment type="similarity">
    <text evidence="2">Belongs to the bacterial solute-binding protein 2 family.</text>
</comment>